<evidence type="ECO:0000313" key="3">
    <source>
        <dbReference type="Proteomes" id="UP000001822"/>
    </source>
</evidence>
<keyword evidence="3" id="KW-1185">Reference proteome</keyword>
<evidence type="ECO:0000313" key="2">
    <source>
        <dbReference type="EMBL" id="ABG59544.1"/>
    </source>
</evidence>
<dbReference type="SUPFAM" id="SSF55136">
    <property type="entry name" value="Probable bacterial effector-binding domain"/>
    <property type="match status" value="1"/>
</dbReference>
<gene>
    <name evidence="2" type="ordered locus">CHU_2283</name>
</gene>
<dbReference type="OrthoDB" id="8560232at2"/>
<dbReference type="InterPro" id="IPR029442">
    <property type="entry name" value="GyrI-like"/>
</dbReference>
<dbReference type="AlphaFoldDB" id="A0A6N4STJ1"/>
<protein>
    <recommendedName>
        <fullName evidence="1">AraC effector-binding domain-containing protein</fullName>
    </recommendedName>
</protein>
<dbReference type="Pfam" id="PF06445">
    <property type="entry name" value="GyrI-like"/>
    <property type="match status" value="1"/>
</dbReference>
<dbReference type="EMBL" id="CP000383">
    <property type="protein sequence ID" value="ABG59544.1"/>
    <property type="molecule type" value="Genomic_DNA"/>
</dbReference>
<dbReference type="Proteomes" id="UP000001822">
    <property type="component" value="Chromosome"/>
</dbReference>
<dbReference type="SMART" id="SM00871">
    <property type="entry name" value="AraC_E_bind"/>
    <property type="match status" value="1"/>
</dbReference>
<dbReference type="RefSeq" id="WP_011585661.1">
    <property type="nucleotide sequence ID" value="NC_008255.1"/>
</dbReference>
<sequence>MESRIEILSPKKLIGMRMSMSFADNKTGILWKNFMSRKHEVTHTAGTDLYSIQFYAAGFFSAFNPRAHFDKCASIEVTSMEAIPEGMEYIELPAGLYVVFLYKGDARNAAAVFQYILGTWLPASPYELDIRPHFEVLGETYKKDDPDSEEEIWIPVRDKNKNQ</sequence>
<dbReference type="InterPro" id="IPR053182">
    <property type="entry name" value="YobU-like_regulator"/>
</dbReference>
<dbReference type="InterPro" id="IPR010499">
    <property type="entry name" value="AraC_E-bd"/>
</dbReference>
<organism evidence="2 3">
    <name type="scientific">Cytophaga hutchinsonii (strain ATCC 33406 / DSM 1761 / CIP 103989 / NBRC 15051 / NCIMB 9469 / D465)</name>
    <dbReference type="NCBI Taxonomy" id="269798"/>
    <lineage>
        <taxon>Bacteria</taxon>
        <taxon>Pseudomonadati</taxon>
        <taxon>Bacteroidota</taxon>
        <taxon>Cytophagia</taxon>
        <taxon>Cytophagales</taxon>
        <taxon>Cytophagaceae</taxon>
        <taxon>Cytophaga</taxon>
    </lineage>
</organism>
<feature type="domain" description="AraC effector-binding" evidence="1">
    <location>
        <begin position="1"/>
        <end position="157"/>
    </location>
</feature>
<name>A0A6N4STJ1_CYTH3</name>
<proteinExistence type="predicted"/>
<dbReference type="Gene3D" id="3.20.80.10">
    <property type="entry name" value="Regulatory factor, effector binding domain"/>
    <property type="match status" value="1"/>
</dbReference>
<reference evidence="2 3" key="1">
    <citation type="journal article" date="2007" name="Appl. Environ. Microbiol.">
        <title>Genome sequence of the cellulolytic gliding bacterium Cytophaga hutchinsonii.</title>
        <authorList>
            <person name="Xie G."/>
            <person name="Bruce D.C."/>
            <person name="Challacombe J.F."/>
            <person name="Chertkov O."/>
            <person name="Detter J.C."/>
            <person name="Gilna P."/>
            <person name="Han C.S."/>
            <person name="Lucas S."/>
            <person name="Misra M."/>
            <person name="Myers G.L."/>
            <person name="Richardson P."/>
            <person name="Tapia R."/>
            <person name="Thayer N."/>
            <person name="Thompson L.S."/>
            <person name="Brettin T.S."/>
            <person name="Henrissat B."/>
            <person name="Wilson D.B."/>
            <person name="McBride M.J."/>
        </authorList>
    </citation>
    <scope>NUCLEOTIDE SEQUENCE [LARGE SCALE GENOMIC DNA]</scope>
    <source>
        <strain evidence="3">ATCC 33406 / DSM 1761 / CIP 103989 / NBRC 15051 / NCIMB 9469 / D465</strain>
    </source>
</reference>
<dbReference type="InterPro" id="IPR011256">
    <property type="entry name" value="Reg_factor_effector_dom_sf"/>
</dbReference>
<dbReference type="PANTHER" id="PTHR36444">
    <property type="entry name" value="TRANSCRIPTIONAL REGULATOR PROTEIN YOBU-RELATED"/>
    <property type="match status" value="1"/>
</dbReference>
<evidence type="ECO:0000259" key="1">
    <source>
        <dbReference type="SMART" id="SM00871"/>
    </source>
</evidence>
<accession>A0A6N4STJ1</accession>
<dbReference type="PANTHER" id="PTHR36444:SF2">
    <property type="entry name" value="TRANSCRIPTIONAL REGULATOR PROTEIN YOBU-RELATED"/>
    <property type="match status" value="1"/>
</dbReference>
<dbReference type="KEGG" id="chu:CHU_2283"/>